<protein>
    <submittedName>
        <fullName evidence="2">Uncharacterized protein</fullName>
    </submittedName>
</protein>
<dbReference type="Proteomes" id="UP000439903">
    <property type="component" value="Unassembled WGS sequence"/>
</dbReference>
<proteinExistence type="predicted"/>
<evidence type="ECO:0000313" key="2">
    <source>
        <dbReference type="EMBL" id="KAF0513789.1"/>
    </source>
</evidence>
<feature type="compositionally biased region" description="Basic and acidic residues" evidence="1">
    <location>
        <begin position="138"/>
        <end position="152"/>
    </location>
</feature>
<dbReference type="OrthoDB" id="10563660at2759"/>
<keyword evidence="3" id="KW-1185">Reference proteome</keyword>
<reference evidence="2 3" key="1">
    <citation type="journal article" date="2019" name="Environ. Microbiol.">
        <title>At the nexus of three kingdoms: the genome of the mycorrhizal fungus Gigaspora margarita provides insights into plant, endobacterial and fungal interactions.</title>
        <authorList>
            <person name="Venice F."/>
            <person name="Ghignone S."/>
            <person name="Salvioli di Fossalunga A."/>
            <person name="Amselem J."/>
            <person name="Novero M."/>
            <person name="Xianan X."/>
            <person name="Sedzielewska Toro K."/>
            <person name="Morin E."/>
            <person name="Lipzen A."/>
            <person name="Grigoriev I.V."/>
            <person name="Henrissat B."/>
            <person name="Martin F.M."/>
            <person name="Bonfante P."/>
        </authorList>
    </citation>
    <scope>NUCLEOTIDE SEQUENCE [LARGE SCALE GENOMIC DNA]</scope>
    <source>
        <strain evidence="2 3">BEG34</strain>
    </source>
</reference>
<accession>A0A8H4AMN6</accession>
<sequence length="162" mass="18985">MKKKCVKRIRTQEFDEQNSDNEDQNQSNKKSRHDSSDYVENIQKKLIKSYEDQIVQLKTQINDYNNNTNSFLNNNALIKELALKITQLEEKERKINNLTYAVSKLERENSTLLESLMEMEYDNEESNHVTDNEQDGEHDEKEDKPGACERRPNGSAYSSFIS</sequence>
<dbReference type="AlphaFoldDB" id="A0A8H4AMN6"/>
<dbReference type="EMBL" id="WTPW01000414">
    <property type="protein sequence ID" value="KAF0513789.1"/>
    <property type="molecule type" value="Genomic_DNA"/>
</dbReference>
<feature type="compositionally biased region" description="Acidic residues" evidence="1">
    <location>
        <begin position="14"/>
        <end position="23"/>
    </location>
</feature>
<evidence type="ECO:0000256" key="1">
    <source>
        <dbReference type="SAM" id="MobiDB-lite"/>
    </source>
</evidence>
<name>A0A8H4AMN6_GIGMA</name>
<feature type="region of interest" description="Disordered" evidence="1">
    <location>
        <begin position="1"/>
        <end position="37"/>
    </location>
</feature>
<comment type="caution">
    <text evidence="2">The sequence shown here is derived from an EMBL/GenBank/DDBJ whole genome shotgun (WGS) entry which is preliminary data.</text>
</comment>
<evidence type="ECO:0000313" key="3">
    <source>
        <dbReference type="Proteomes" id="UP000439903"/>
    </source>
</evidence>
<gene>
    <name evidence="2" type="ORF">F8M41_017743</name>
</gene>
<organism evidence="2 3">
    <name type="scientific">Gigaspora margarita</name>
    <dbReference type="NCBI Taxonomy" id="4874"/>
    <lineage>
        <taxon>Eukaryota</taxon>
        <taxon>Fungi</taxon>
        <taxon>Fungi incertae sedis</taxon>
        <taxon>Mucoromycota</taxon>
        <taxon>Glomeromycotina</taxon>
        <taxon>Glomeromycetes</taxon>
        <taxon>Diversisporales</taxon>
        <taxon>Gigasporaceae</taxon>
        <taxon>Gigaspora</taxon>
    </lineage>
</organism>
<feature type="region of interest" description="Disordered" evidence="1">
    <location>
        <begin position="120"/>
        <end position="162"/>
    </location>
</feature>